<evidence type="ECO:0000313" key="6">
    <source>
        <dbReference type="EMBL" id="PWN26153.1"/>
    </source>
</evidence>
<dbReference type="PANTHER" id="PTHR12561">
    <property type="entry name" value="LIPOATE-PROTEIN LIGASE"/>
    <property type="match status" value="1"/>
</dbReference>
<gene>
    <name evidence="6" type="ORF">BDZ90DRAFT_233298</name>
</gene>
<evidence type="ECO:0000313" key="7">
    <source>
        <dbReference type="Proteomes" id="UP000245884"/>
    </source>
</evidence>
<reference evidence="6 7" key="1">
    <citation type="journal article" date="2018" name="Mol. Biol. Evol.">
        <title>Broad Genomic Sampling Reveals a Smut Pathogenic Ancestry of the Fungal Clade Ustilaginomycotina.</title>
        <authorList>
            <person name="Kijpornyongpan T."/>
            <person name="Mondo S.J."/>
            <person name="Barry K."/>
            <person name="Sandor L."/>
            <person name="Lee J."/>
            <person name="Lipzen A."/>
            <person name="Pangilinan J."/>
            <person name="LaButti K."/>
            <person name="Hainaut M."/>
            <person name="Henrissat B."/>
            <person name="Grigoriev I.V."/>
            <person name="Spatafora J.W."/>
            <person name="Aime M.C."/>
        </authorList>
    </citation>
    <scope>NUCLEOTIDE SEQUENCE [LARGE SCALE GENOMIC DNA]</scope>
    <source>
        <strain evidence="6 7">MCA 5214</strain>
    </source>
</reference>
<dbReference type="Proteomes" id="UP000245884">
    <property type="component" value="Unassembled WGS sequence"/>
</dbReference>
<keyword evidence="7" id="KW-1185">Reference proteome</keyword>
<dbReference type="STRING" id="1569628.A0A316UQL2"/>
<evidence type="ECO:0000256" key="1">
    <source>
        <dbReference type="ARBA" id="ARBA00003253"/>
    </source>
</evidence>
<organism evidence="6 7">
    <name type="scientific">Jaminaea rosea</name>
    <dbReference type="NCBI Taxonomy" id="1569628"/>
    <lineage>
        <taxon>Eukaryota</taxon>
        <taxon>Fungi</taxon>
        <taxon>Dikarya</taxon>
        <taxon>Basidiomycota</taxon>
        <taxon>Ustilaginomycotina</taxon>
        <taxon>Exobasidiomycetes</taxon>
        <taxon>Microstromatales</taxon>
        <taxon>Microstromatales incertae sedis</taxon>
        <taxon>Jaminaea</taxon>
    </lineage>
</organism>
<protein>
    <recommendedName>
        <fullName evidence="4">Putative lipoate-protein ligase A</fullName>
    </recommendedName>
</protein>
<dbReference type="PROSITE" id="PS51733">
    <property type="entry name" value="BPL_LPL_CATALYTIC"/>
    <property type="match status" value="1"/>
</dbReference>
<dbReference type="AlphaFoldDB" id="A0A316UQL2"/>
<evidence type="ECO:0000259" key="5">
    <source>
        <dbReference type="PROSITE" id="PS51733"/>
    </source>
</evidence>
<accession>A0A316UQL2</accession>
<evidence type="ECO:0000256" key="4">
    <source>
        <dbReference type="ARBA" id="ARBA00015925"/>
    </source>
</evidence>
<dbReference type="Pfam" id="PF21948">
    <property type="entry name" value="LplA-B_cat"/>
    <property type="match status" value="1"/>
</dbReference>
<dbReference type="InterPro" id="IPR004143">
    <property type="entry name" value="BPL_LPL_catalytic"/>
</dbReference>
<evidence type="ECO:0000256" key="2">
    <source>
        <dbReference type="ARBA" id="ARBA00005085"/>
    </source>
</evidence>
<feature type="domain" description="BPL/LPL catalytic" evidence="5">
    <location>
        <begin position="1"/>
        <end position="136"/>
    </location>
</feature>
<proteinExistence type="inferred from homology"/>
<name>A0A316UQL2_9BASI</name>
<evidence type="ECO:0000256" key="3">
    <source>
        <dbReference type="ARBA" id="ARBA00008242"/>
    </source>
</evidence>
<dbReference type="GO" id="GO:0005739">
    <property type="term" value="C:mitochondrion"/>
    <property type="evidence" value="ECO:0007669"/>
    <property type="project" value="TreeGrafter"/>
</dbReference>
<dbReference type="InterPro" id="IPR004562">
    <property type="entry name" value="LipoylTrfase_LipoateP_Ligase"/>
</dbReference>
<dbReference type="RefSeq" id="XP_025360765.1">
    <property type="nucleotide sequence ID" value="XM_025506582.1"/>
</dbReference>
<dbReference type="InterPro" id="IPR045864">
    <property type="entry name" value="aa-tRNA-synth_II/BPL/LPL"/>
</dbReference>
<dbReference type="GeneID" id="37028405"/>
<dbReference type="EMBL" id="KZ819672">
    <property type="protein sequence ID" value="PWN26153.1"/>
    <property type="molecule type" value="Genomic_DNA"/>
</dbReference>
<dbReference type="OrthoDB" id="201621at2759"/>
<comment type="pathway">
    <text evidence="2">Protein modification; protein lipoylation via exogenous pathway; protein N(6)-(lipoyl)lysine from lipoate: step 2/2.</text>
</comment>
<dbReference type="GO" id="GO:0017118">
    <property type="term" value="F:lipoyltransferase activity"/>
    <property type="evidence" value="ECO:0007669"/>
    <property type="project" value="TreeGrafter"/>
</dbReference>
<dbReference type="UniPathway" id="UPA00537">
    <property type="reaction ID" value="UER00595"/>
</dbReference>
<dbReference type="PANTHER" id="PTHR12561:SF3">
    <property type="entry name" value="LIPOYLTRANSFERASE 1, MITOCHONDRIAL"/>
    <property type="match status" value="1"/>
</dbReference>
<dbReference type="GO" id="GO:0009249">
    <property type="term" value="P:protein lipoylation"/>
    <property type="evidence" value="ECO:0007669"/>
    <property type="project" value="InterPro"/>
</dbReference>
<comment type="similarity">
    <text evidence="3">Belongs to the LplA family.</text>
</comment>
<sequence>MGAEMIARALNGPGVGLRTLRSDEASPPAERFAIGQGSPEGAYVNERHDLVVRVVDQAASSGSHESHWAERKISGSAFKILTHRAYHHGTMLLSSDLSALGSSLRNVKTNAMKSKGVESVKSPVVNLSAAYPSAAKQGRLDHEKFTRAVVREFWNTYDAESGRDEARGGSVLEELGRGWVDVHEDLPLAKEPERVKLEKLLGEWDWIYASCPEFEVVIQAREYKGKGRLRELGLGEGAALKVHCKNGIVLNAEMEGGDGDEWEQVVKGIVGQRYDTFAECPPMPGGSACAREEVSGDARRRRAIEALGEHDQQIKTALVEWLHEAL</sequence>
<dbReference type="SUPFAM" id="SSF55681">
    <property type="entry name" value="Class II aaRS and biotin synthetases"/>
    <property type="match status" value="1"/>
</dbReference>
<dbReference type="Gene3D" id="3.30.930.10">
    <property type="entry name" value="Bira Bifunctional Protein, Domain 2"/>
    <property type="match status" value="1"/>
</dbReference>
<comment type="function">
    <text evidence="1">Catalyzes both the ATP-dependent activation of exogenously supplied lipoate to lipoyl-AMP and the transfer of the activated lipoyl onto the lipoyl domains of lipoate-dependent enzymes.</text>
</comment>